<feature type="region of interest" description="Disordered" evidence="5">
    <location>
        <begin position="647"/>
        <end position="682"/>
    </location>
</feature>
<keyword evidence="8" id="KW-1185">Reference proteome</keyword>
<feature type="compositionally biased region" description="Basic and acidic residues" evidence="5">
    <location>
        <begin position="1142"/>
        <end position="1154"/>
    </location>
</feature>
<evidence type="ECO:0000256" key="2">
    <source>
        <dbReference type="ARBA" id="ARBA00022771"/>
    </source>
</evidence>
<proteinExistence type="predicted"/>
<evidence type="ECO:0000256" key="4">
    <source>
        <dbReference type="ARBA" id="ARBA00022853"/>
    </source>
</evidence>
<feature type="region of interest" description="Disordered" evidence="5">
    <location>
        <begin position="377"/>
        <end position="484"/>
    </location>
</feature>
<gene>
    <name evidence="7" type="ORF">CALMAC_LOCUS2958</name>
</gene>
<keyword evidence="1" id="KW-0479">Metal-binding</keyword>
<feature type="compositionally biased region" description="Low complexity" evidence="5">
    <location>
        <begin position="773"/>
        <end position="793"/>
    </location>
</feature>
<feature type="compositionally biased region" description="Low complexity" evidence="5">
    <location>
        <begin position="1868"/>
        <end position="1883"/>
    </location>
</feature>
<keyword evidence="3" id="KW-0862">Zinc</keyword>
<dbReference type="GO" id="GO:0006355">
    <property type="term" value="P:regulation of DNA-templated transcription"/>
    <property type="evidence" value="ECO:0007669"/>
    <property type="project" value="TreeGrafter"/>
</dbReference>
<feature type="compositionally biased region" description="Basic and acidic residues" evidence="5">
    <location>
        <begin position="1724"/>
        <end position="1739"/>
    </location>
</feature>
<dbReference type="GO" id="GO:0008170">
    <property type="term" value="F:N-methyltransferase activity"/>
    <property type="evidence" value="ECO:0007669"/>
    <property type="project" value="UniProtKB-ARBA"/>
</dbReference>
<dbReference type="PANTHER" id="PTHR46462:SF3">
    <property type="entry name" value="UPSET, ISOFORM A"/>
    <property type="match status" value="1"/>
</dbReference>
<feature type="domain" description="SET" evidence="6">
    <location>
        <begin position="958"/>
        <end position="1087"/>
    </location>
</feature>
<feature type="compositionally biased region" description="Pro residues" evidence="5">
    <location>
        <begin position="465"/>
        <end position="479"/>
    </location>
</feature>
<dbReference type="Pfam" id="PF20826">
    <property type="entry name" value="PHD_5"/>
    <property type="match status" value="1"/>
</dbReference>
<dbReference type="PROSITE" id="PS50280">
    <property type="entry name" value="SET"/>
    <property type="match status" value="1"/>
</dbReference>
<evidence type="ECO:0000256" key="1">
    <source>
        <dbReference type="ARBA" id="ARBA00022723"/>
    </source>
</evidence>
<reference evidence="7 8" key="1">
    <citation type="submission" date="2019-01" db="EMBL/GenBank/DDBJ databases">
        <authorList>
            <person name="Sayadi A."/>
        </authorList>
    </citation>
    <scope>NUCLEOTIDE SEQUENCE [LARGE SCALE GENOMIC DNA]</scope>
</reference>
<evidence type="ECO:0000313" key="7">
    <source>
        <dbReference type="EMBL" id="VEN37867.1"/>
    </source>
</evidence>
<dbReference type="SUPFAM" id="SSF57903">
    <property type="entry name" value="FYVE/PHD zinc finger"/>
    <property type="match status" value="1"/>
</dbReference>
<dbReference type="CDD" id="cd10529">
    <property type="entry name" value="SET_SETD5-like"/>
    <property type="match status" value="1"/>
</dbReference>
<accession>A0A653BQI6</accession>
<evidence type="ECO:0000259" key="6">
    <source>
        <dbReference type="PROSITE" id="PS50280"/>
    </source>
</evidence>
<evidence type="ECO:0000256" key="5">
    <source>
        <dbReference type="SAM" id="MobiDB-lite"/>
    </source>
</evidence>
<dbReference type="OrthoDB" id="1928087at2759"/>
<dbReference type="SMART" id="SM00317">
    <property type="entry name" value="SET"/>
    <property type="match status" value="1"/>
</dbReference>
<keyword evidence="2" id="KW-0863">Zinc-finger</keyword>
<dbReference type="InterPro" id="IPR001965">
    <property type="entry name" value="Znf_PHD"/>
</dbReference>
<dbReference type="GO" id="GO:0008270">
    <property type="term" value="F:zinc ion binding"/>
    <property type="evidence" value="ECO:0007669"/>
    <property type="project" value="UniProtKB-KW"/>
</dbReference>
<dbReference type="Pfam" id="PF00856">
    <property type="entry name" value="SET"/>
    <property type="match status" value="1"/>
</dbReference>
<feature type="region of interest" description="Disordered" evidence="5">
    <location>
        <begin position="582"/>
        <end position="622"/>
    </location>
</feature>
<dbReference type="InterPro" id="IPR013083">
    <property type="entry name" value="Znf_RING/FYVE/PHD"/>
</dbReference>
<dbReference type="InterPro" id="IPR011011">
    <property type="entry name" value="Znf_FYVE_PHD"/>
</dbReference>
<dbReference type="GO" id="GO:0070210">
    <property type="term" value="C:Rpd3L-Expanded complex"/>
    <property type="evidence" value="ECO:0007669"/>
    <property type="project" value="TreeGrafter"/>
</dbReference>
<feature type="compositionally biased region" description="Pro residues" evidence="5">
    <location>
        <begin position="1884"/>
        <end position="1904"/>
    </location>
</feature>
<dbReference type="GO" id="GO:0006325">
    <property type="term" value="P:chromatin organization"/>
    <property type="evidence" value="ECO:0007669"/>
    <property type="project" value="UniProtKB-KW"/>
</dbReference>
<feature type="region of interest" description="Disordered" evidence="5">
    <location>
        <begin position="1697"/>
        <end position="1800"/>
    </location>
</feature>
<keyword evidence="4" id="KW-0156">Chromatin regulator</keyword>
<dbReference type="InterPro" id="IPR001214">
    <property type="entry name" value="SET_dom"/>
</dbReference>
<feature type="compositionally biased region" description="Low complexity" evidence="5">
    <location>
        <begin position="1764"/>
        <end position="1773"/>
    </location>
</feature>
<dbReference type="Gene3D" id="3.30.40.10">
    <property type="entry name" value="Zinc/RING finger domain, C3HC4 (zinc finger)"/>
    <property type="match status" value="1"/>
</dbReference>
<name>A0A653BQI6_CALMS</name>
<feature type="region of interest" description="Disordered" evidence="5">
    <location>
        <begin position="773"/>
        <end position="910"/>
    </location>
</feature>
<feature type="compositionally biased region" description="Basic and acidic residues" evidence="5">
    <location>
        <begin position="1426"/>
        <end position="1438"/>
    </location>
</feature>
<feature type="compositionally biased region" description="Basic and acidic residues" evidence="5">
    <location>
        <begin position="1194"/>
        <end position="1218"/>
    </location>
</feature>
<feature type="compositionally biased region" description="Polar residues" evidence="5">
    <location>
        <begin position="1439"/>
        <end position="1453"/>
    </location>
</feature>
<dbReference type="InterPro" id="IPR046341">
    <property type="entry name" value="SET_dom_sf"/>
</dbReference>
<dbReference type="CDD" id="cd15550">
    <property type="entry name" value="PHD_MLL5"/>
    <property type="match status" value="1"/>
</dbReference>
<evidence type="ECO:0000256" key="3">
    <source>
        <dbReference type="ARBA" id="ARBA00022833"/>
    </source>
</evidence>
<dbReference type="PANTHER" id="PTHR46462">
    <property type="entry name" value="UPSET, ISOFORM A"/>
    <property type="match status" value="1"/>
</dbReference>
<feature type="compositionally biased region" description="Basic residues" evidence="5">
    <location>
        <begin position="1352"/>
        <end position="1361"/>
    </location>
</feature>
<protein>
    <recommendedName>
        <fullName evidence="6">SET domain-containing protein</fullName>
    </recommendedName>
</protein>
<feature type="compositionally biased region" description="Basic residues" evidence="5">
    <location>
        <begin position="877"/>
        <end position="898"/>
    </location>
</feature>
<feature type="compositionally biased region" description="Polar residues" evidence="5">
    <location>
        <begin position="1741"/>
        <end position="1757"/>
    </location>
</feature>
<dbReference type="GO" id="GO:0034967">
    <property type="term" value="C:Set3 complex"/>
    <property type="evidence" value="ECO:0007669"/>
    <property type="project" value="TreeGrafter"/>
</dbReference>
<feature type="compositionally biased region" description="Low complexity" evidence="5">
    <location>
        <begin position="1558"/>
        <end position="1570"/>
    </location>
</feature>
<feature type="compositionally biased region" description="Basic and acidic residues" evidence="5">
    <location>
        <begin position="866"/>
        <end position="876"/>
    </location>
</feature>
<dbReference type="Gene3D" id="2.170.270.10">
    <property type="entry name" value="SET domain"/>
    <property type="match status" value="1"/>
</dbReference>
<feature type="region of interest" description="Disordered" evidence="5">
    <location>
        <begin position="1860"/>
        <end position="2024"/>
    </location>
</feature>
<dbReference type="InterPro" id="IPR019786">
    <property type="entry name" value="Zinc_finger_PHD-type_CS"/>
</dbReference>
<dbReference type="GO" id="GO:0008276">
    <property type="term" value="F:protein methyltransferase activity"/>
    <property type="evidence" value="ECO:0007669"/>
    <property type="project" value="UniProtKB-ARBA"/>
</dbReference>
<feature type="compositionally biased region" description="Acidic residues" evidence="5">
    <location>
        <begin position="1219"/>
        <end position="1228"/>
    </location>
</feature>
<feature type="region of interest" description="Disordered" evidence="5">
    <location>
        <begin position="1552"/>
        <end position="1624"/>
    </location>
</feature>
<feature type="compositionally biased region" description="Basic and acidic residues" evidence="5">
    <location>
        <begin position="1237"/>
        <end position="1260"/>
    </location>
</feature>
<feature type="compositionally biased region" description="Polar residues" evidence="5">
    <location>
        <begin position="1363"/>
        <end position="1384"/>
    </location>
</feature>
<dbReference type="PROSITE" id="PS01359">
    <property type="entry name" value="ZF_PHD_1"/>
    <property type="match status" value="1"/>
</dbReference>
<feature type="compositionally biased region" description="Basic and acidic residues" evidence="5">
    <location>
        <begin position="1697"/>
        <end position="1707"/>
    </location>
</feature>
<dbReference type="GO" id="GO:0008757">
    <property type="term" value="F:S-adenosylmethionine-dependent methyltransferase activity"/>
    <property type="evidence" value="ECO:0007669"/>
    <property type="project" value="UniProtKB-ARBA"/>
</dbReference>
<feature type="compositionally biased region" description="Low complexity" evidence="5">
    <location>
        <begin position="1589"/>
        <end position="1601"/>
    </location>
</feature>
<feature type="compositionally biased region" description="Pro residues" evidence="5">
    <location>
        <begin position="1155"/>
        <end position="1164"/>
    </location>
</feature>
<organism evidence="7 8">
    <name type="scientific">Callosobruchus maculatus</name>
    <name type="common">Southern cowpea weevil</name>
    <name type="synonym">Pulse bruchid</name>
    <dbReference type="NCBI Taxonomy" id="64391"/>
    <lineage>
        <taxon>Eukaryota</taxon>
        <taxon>Metazoa</taxon>
        <taxon>Ecdysozoa</taxon>
        <taxon>Arthropoda</taxon>
        <taxon>Hexapoda</taxon>
        <taxon>Insecta</taxon>
        <taxon>Pterygota</taxon>
        <taxon>Neoptera</taxon>
        <taxon>Endopterygota</taxon>
        <taxon>Coleoptera</taxon>
        <taxon>Polyphaga</taxon>
        <taxon>Cucujiformia</taxon>
        <taxon>Chrysomeloidea</taxon>
        <taxon>Chrysomelidae</taxon>
        <taxon>Bruchinae</taxon>
        <taxon>Bruchini</taxon>
        <taxon>Callosobruchus</taxon>
    </lineage>
</organism>
<feature type="compositionally biased region" description="Low complexity" evidence="5">
    <location>
        <begin position="1975"/>
        <end position="1989"/>
    </location>
</feature>
<sequence>MEEELSEDCMDEESKGSSVEEDAIVTVNQTAQIVPPKIVVQQQGSIIQAPPAAVQHAIGSIVTDTKPDQIPAAKGIAKLVVTNHPSVTTCGSVLQKVVNPPLITVLNPSGPLTVVKSLCVTSGVSSAPQFTLVNSGTNTAIGKPTITLLNGPLAVVKAITTTQPVTQNVEKNGAETENLNLNTTVTTVPAIIENRGHNVFVKNTCSDTATLPDIPQGHKLLTAANFSQTTVLTSLNAQQKTVNGQRSKLKILSNMVVPGTSHVTNNVLVNKPVPAAPLVTTPAQQLAPVTAAPQQLQQRYVPRQKMIGPNGAPQTKYLNKSGPNSIKNASSANPTTLKLVQEKSSTRMVYPTHKGQIKTIPPVNNYIQKNQQGIKTLSPQHKGIPGQVQRTGTGLRTIPPQRPTKGASTSGAKPNYIGKHAVQAHKAPGGRPPSQHHAPHHHHHHPHKLKAGGGQPSAGAATPAGPLPLNPYGSPPPPPGDKRHIAEMTFNQALTAQIIETLSSGGGGGAGGGLSGGGPLSGTAQSHYEIMPTRYHNAFSCPEPKQISELSKPMEDKNKSGLDALSLICQAVLLDHNYNATLPPESPTRPSPPINMTSQVNGLSTTSVYSGSNAKRRPLVSSNSATTNISTLSSVACVGSANANNLSARTQPEVDDDDAGSDISDGSDRKHDTEGEETDTAPEAEAVTNENFDGYGDYVTRCICGYLHDDGYMVECDRCKVWQHVQCVVKNRQVPDEYLCEVCDPRKPIDRQRARTLQQQWLRERQLIVAAQQQQQQQQHQQSSQGGHQHQQGEATGGIGAISRRKEKGSAREAKLAAAAAAAAKETVSETDSSDGEHPVHNNHPSKSRLANKRKENNQIKNTARQRREAAKEAAQRRQKRKDRKIVRKKVCKTKAQVKSHSDDENQDTWSSQLPQLRQWIEKYEEAVTNHYSPELRARISSLRVNGAHQDLTQVFDPTVHKCRVHAQPPSEVRFLVATAHLPSDTPVIELRGKYMLSTQHRNAGGSLTTRQHSQRPGPFLFFHRLSKDNTEVCVDTRTYGNSARFIRRSCKPNAELRHCIDKGVLHLYIVTTETVEKNSELTIKHESHDLAAIGTAQIPCACGNAEECAVNKTTVKKNGETPEVHSRKRRGRRTVSSSNAHDAETVKQVKEEPPPPPPTPPAPVVTAKPRTPSPVKQIKQEPMEQSPAVSPIKQEHPEDVKKEDEAVPKIEVKKEEVKEEVELEEEKVEVPPAPVEVKKEVDTTDMPEVKKEKVKEEMKSSPPPPIATRRSSQYKSDKEDEKCDSKEEKIKSKKLSREERKLEAILRAIEQMEKAESRKQEHKEKQAHRRESEPGPTTPKEEEKHQEGPRAKRRRRKGRARTVSQSARRNRLNSTDSYMTSGDENMLSPNEGHRPPEKPQLKDSPDQNDNRAVGLLLALSNGDNTNKHEKSPPRETDSNSNSAHSSPETQLSSACLLVQAAVEPLEPGFKFPKTKKGLMNEWLNKTPEPVQSASSISPSSLVPHINNNPDDATGFYTPNKNLAALAHAATFCDSTPTRGSAKKRWLRQAISEDHCDSPSSRPDSPPISDMVAPPKKRRLPRESLSNDASPPSTPTGATATNDRPEGHVEIVYSSADGDSPTQTLESDAVLKERAAKMKQEFSMIQSMSESLPSIRQPPSGLGCLMDPRLTREGNMFSGTDLVGTVEKTLSILGFENEKQEKADTPKRKVKLSITEYRQRKKLTTNDKGGDPEHDHEPTSMEENNSSESFKVSTTPIPRSRAGSTSSSTSLTSSDDDMPLSELPVKAPAFNSEPTELERQREISSLRLKKAFGLSVDEERRPALNVEAILNLELEPKTKPLPLPSPTFPIPGSDIVREVLALGKEGGTSVPSQPVPTPSVQEPIVPPPPPKEQTPPPPPPPPPEELMDVEEGNDAPPVDAGVAEEERQTTQPEQVSSKGDLKETEGDESSNFFYTPDEEDGRSEKEPVSVEESESISYVPPFNNPVYPNDSFTTYTTTIDDDARYEGRNPSPPPDMGTTFGGDP</sequence>
<feature type="compositionally biased region" description="Basic and acidic residues" evidence="5">
    <location>
        <begin position="1392"/>
        <end position="1410"/>
    </location>
</feature>
<feature type="compositionally biased region" description="Polar residues" evidence="5">
    <location>
        <begin position="594"/>
        <end position="613"/>
    </location>
</feature>
<dbReference type="SMART" id="SM00249">
    <property type="entry name" value="PHD"/>
    <property type="match status" value="1"/>
</dbReference>
<dbReference type="EMBL" id="CAACVG010003852">
    <property type="protein sequence ID" value="VEN37867.1"/>
    <property type="molecule type" value="Genomic_DNA"/>
</dbReference>
<dbReference type="Proteomes" id="UP000410492">
    <property type="component" value="Unassembled WGS sequence"/>
</dbReference>
<feature type="compositionally biased region" description="Basic and acidic residues" evidence="5">
    <location>
        <begin position="1276"/>
        <end position="1351"/>
    </location>
</feature>
<evidence type="ECO:0000313" key="8">
    <source>
        <dbReference type="Proteomes" id="UP000410492"/>
    </source>
</evidence>
<feature type="region of interest" description="Disordered" evidence="5">
    <location>
        <begin position="1119"/>
        <end position="1453"/>
    </location>
</feature>
<feature type="compositionally biased region" description="Basic residues" evidence="5">
    <location>
        <begin position="437"/>
        <end position="450"/>
    </location>
</feature>
<dbReference type="SUPFAM" id="SSF82199">
    <property type="entry name" value="SET domain"/>
    <property type="match status" value="1"/>
</dbReference>
<feature type="compositionally biased region" description="Pro residues" evidence="5">
    <location>
        <begin position="584"/>
        <end position="593"/>
    </location>
</feature>